<keyword evidence="3" id="KW-1185">Reference proteome</keyword>
<keyword evidence="1" id="KW-1133">Transmembrane helix</keyword>
<dbReference type="CDD" id="cd09846">
    <property type="entry name" value="DUF1312"/>
    <property type="match status" value="1"/>
</dbReference>
<keyword evidence="1" id="KW-0812">Transmembrane</keyword>
<proteinExistence type="predicted"/>
<dbReference type="InterPro" id="IPR038690">
    <property type="entry name" value="NusG_2_sf"/>
</dbReference>
<sequence>MKFFKKSDFIIITVILFLALGLSIFYRSSNRDKSAVAEIYYNSELVETVDLKAGVDRTFTIPQEKHVIIHQFKDGSIRFEESNCPDKVCIRAGKLSIVGESAACLPNKITMKIVPKDEYSDDDVDIIVGK</sequence>
<evidence type="ECO:0000313" key="3">
    <source>
        <dbReference type="Proteomes" id="UP000273083"/>
    </source>
</evidence>
<gene>
    <name evidence="2" type="ORF">EDD66_11034</name>
</gene>
<dbReference type="Proteomes" id="UP000273083">
    <property type="component" value="Unassembled WGS sequence"/>
</dbReference>
<organism evidence="2 3">
    <name type="scientific">Mobilisporobacter senegalensis</name>
    <dbReference type="NCBI Taxonomy" id="1329262"/>
    <lineage>
        <taxon>Bacteria</taxon>
        <taxon>Bacillati</taxon>
        <taxon>Bacillota</taxon>
        <taxon>Clostridia</taxon>
        <taxon>Lachnospirales</taxon>
        <taxon>Lachnospiraceae</taxon>
        <taxon>Mobilisporobacter</taxon>
    </lineage>
</organism>
<accession>A0A3N1XHV2</accession>
<feature type="transmembrane region" description="Helical" evidence="1">
    <location>
        <begin position="9"/>
        <end position="26"/>
    </location>
</feature>
<name>A0A3N1XHV2_9FIRM</name>
<evidence type="ECO:0000256" key="1">
    <source>
        <dbReference type="SAM" id="Phobius"/>
    </source>
</evidence>
<dbReference type="Pfam" id="PF07009">
    <property type="entry name" value="NusG_II"/>
    <property type="match status" value="1"/>
</dbReference>
<dbReference type="RefSeq" id="WP_123610291.1">
    <property type="nucleotide sequence ID" value="NZ_RJVG01000010.1"/>
</dbReference>
<reference evidence="2 3" key="1">
    <citation type="submission" date="2018-11" db="EMBL/GenBank/DDBJ databases">
        <title>Genomic Encyclopedia of Type Strains, Phase IV (KMG-IV): sequencing the most valuable type-strain genomes for metagenomic binning, comparative biology and taxonomic classification.</title>
        <authorList>
            <person name="Goeker M."/>
        </authorList>
    </citation>
    <scope>NUCLEOTIDE SEQUENCE [LARGE SCALE GENOMIC DNA]</scope>
    <source>
        <strain evidence="2 3">DSM 26537</strain>
    </source>
</reference>
<dbReference type="AlphaFoldDB" id="A0A3N1XHV2"/>
<dbReference type="OrthoDB" id="47603at2"/>
<dbReference type="Gene3D" id="2.60.320.10">
    <property type="entry name" value="N-utilization substance G protein NusG, insert domain"/>
    <property type="match status" value="1"/>
</dbReference>
<keyword evidence="1" id="KW-0472">Membrane</keyword>
<protein>
    <submittedName>
        <fullName evidence="2">Uncharacterized protein</fullName>
    </submittedName>
</protein>
<dbReference type="EMBL" id="RJVG01000010">
    <property type="protein sequence ID" value="ROR25678.1"/>
    <property type="molecule type" value="Genomic_DNA"/>
</dbReference>
<comment type="caution">
    <text evidence="2">The sequence shown here is derived from an EMBL/GenBank/DDBJ whole genome shotgun (WGS) entry which is preliminary data.</text>
</comment>
<evidence type="ECO:0000313" key="2">
    <source>
        <dbReference type="EMBL" id="ROR25678.1"/>
    </source>
</evidence>